<dbReference type="InterPro" id="IPR013487">
    <property type="entry name" value="CRISPR-assoc_prot_Csx8"/>
</dbReference>
<gene>
    <name evidence="1" type="ORF">B9N56_08145</name>
</gene>
<name>A0A233VW35_FINMA</name>
<evidence type="ECO:0000313" key="1">
    <source>
        <dbReference type="EMBL" id="OXZ36615.1"/>
    </source>
</evidence>
<dbReference type="Proteomes" id="UP000215361">
    <property type="component" value="Unassembled WGS sequence"/>
</dbReference>
<comment type="caution">
    <text evidence="1">The sequence shown here is derived from an EMBL/GenBank/DDBJ whole genome shotgun (WGS) entry which is preliminary data.</text>
</comment>
<accession>A0A233VW35</accession>
<sequence length="496" mass="58663">MGSDWVIEILENNPRFNRRICPSDWRFSASIVGMIRFFEEEEIEFDLGDDGFYLYYNYEDISTDNDSKYFDYVEKTYHDSLHHTVLEDLIDIQEKSDEQLKLIKDKMSGNTIMKKVLKGVNAEDEETILEKISENREDIIRDTFKNAEFGYAKFANSNKIRSEEGKVCRLNGYYVDTSKKNKSVGFEFDNKTRNYNDVIEFDFIPFAFTQDRESIFINNNISIRHLIKSNTDILNKNQNTEKLSHKLNKNFRSEIFYNFNEASTFIDYDVEVILKNQDNDFFETVFVRKEAIEIFESISKIDSEKQYIQKALKYNIKISDDYYINILNYVTNSVLNLQVLDKLIVFLFRYKFNIKSNDGKKTENSDYGFLISQLIRINRLIYRKLYDGGDNNMTYKSVYETAEEVKRKLNEKNMENKLESYRSKLIAALTANDKDRFIIVLLNLSSYAQVQFDFLTLLTKDFELYKNVAFDFVSKLNYFEDYSASTSENTNQNEGE</sequence>
<proteinExistence type="predicted"/>
<protein>
    <submittedName>
        <fullName evidence="1">Type I CRISPR-associated protein Cas8a1/Csx8</fullName>
    </submittedName>
</protein>
<dbReference type="AlphaFoldDB" id="A0A233VW35"/>
<dbReference type="Pfam" id="PF09657">
    <property type="entry name" value="Cas_Csx8"/>
    <property type="match status" value="1"/>
</dbReference>
<dbReference type="NCBIfam" id="TIGR02670">
    <property type="entry name" value="cas_csx8"/>
    <property type="match status" value="1"/>
</dbReference>
<dbReference type="EMBL" id="NDYI01000024">
    <property type="protein sequence ID" value="OXZ36615.1"/>
    <property type="molecule type" value="Genomic_DNA"/>
</dbReference>
<organism evidence="1 2">
    <name type="scientific">Finegoldia magna</name>
    <name type="common">Peptostreptococcus magnus</name>
    <dbReference type="NCBI Taxonomy" id="1260"/>
    <lineage>
        <taxon>Bacteria</taxon>
        <taxon>Bacillati</taxon>
        <taxon>Bacillota</taxon>
        <taxon>Tissierellia</taxon>
        <taxon>Tissierellales</taxon>
        <taxon>Peptoniphilaceae</taxon>
        <taxon>Finegoldia</taxon>
    </lineage>
</organism>
<reference evidence="2" key="1">
    <citation type="submission" date="2017-04" db="EMBL/GenBank/DDBJ databases">
        <title>Finegoldia magna isolated from orthopedic joint implant-associated infections.</title>
        <authorList>
            <person name="Bjorklund S."/>
            <person name="Bruggemann H."/>
            <person name="Jensen A."/>
            <person name="Hellmark B."/>
            <person name="Soderquist B."/>
        </authorList>
    </citation>
    <scope>NUCLEOTIDE SEQUENCE [LARGE SCALE GENOMIC DNA]</scope>
    <source>
        <strain evidence="2">08T492</strain>
    </source>
</reference>
<evidence type="ECO:0000313" key="2">
    <source>
        <dbReference type="Proteomes" id="UP000215361"/>
    </source>
</evidence>